<dbReference type="AlphaFoldDB" id="A0A857JET5"/>
<feature type="region of interest" description="Disordered" evidence="2">
    <location>
        <begin position="1"/>
        <end position="23"/>
    </location>
</feature>
<sequence length="387" mass="43566">MKKYQSPDPFTDAREANGCAHMNDQDDPVTMILRLKDVRKAAHNWKTYQSGAAPGRIVIPSEVNIRDTRQIPFEVDPPMHGSFRALLDPWFKRPLGDKYRAQLSQQVNTLVDDVLSKGVIEVVEAFSLCLQSRALTLLLNTNASEADIWIGWGTHVFRSEDDPLDKDKAGLLYDYIDEKINASRADLEGDLYSVLLAAEVDGKKLTHEEIKGIMILTFAGGRDTVINAVTNTISYFAEHPESLTRLRNEPAIIGRAIEELIRYFAPLTQMGRVATEDSAVCEHAIKADSRVSLCWASANRDANVFESPEEIILDRKLNPHVSFGFSHHNCLGATHARQIMRVLIETLIDKVGSIDIVDFEENIEQLGEFERKVGFHRLNVKFHPRSC</sequence>
<evidence type="ECO:0000256" key="1">
    <source>
        <dbReference type="ARBA" id="ARBA00010617"/>
    </source>
</evidence>
<organism evidence="3 4">
    <name type="scientific">Paraglaciecola mesophila</name>
    <dbReference type="NCBI Taxonomy" id="197222"/>
    <lineage>
        <taxon>Bacteria</taxon>
        <taxon>Pseudomonadati</taxon>
        <taxon>Pseudomonadota</taxon>
        <taxon>Gammaproteobacteria</taxon>
        <taxon>Alteromonadales</taxon>
        <taxon>Alteromonadaceae</taxon>
        <taxon>Paraglaciecola</taxon>
    </lineage>
</organism>
<keyword evidence="3" id="KW-0560">Oxidoreductase</keyword>
<dbReference type="PANTHER" id="PTHR46696:SF6">
    <property type="entry name" value="P450, PUTATIVE (EUROFUNG)-RELATED"/>
    <property type="match status" value="1"/>
</dbReference>
<dbReference type="RefSeq" id="WP_160178402.1">
    <property type="nucleotide sequence ID" value="NZ_CP047656.1"/>
</dbReference>
<dbReference type="OrthoDB" id="4258484at2"/>
<keyword evidence="4" id="KW-1185">Reference proteome</keyword>
<name>A0A857JET5_9ALTE</name>
<dbReference type="GO" id="GO:0004497">
    <property type="term" value="F:monooxygenase activity"/>
    <property type="evidence" value="ECO:0007669"/>
    <property type="project" value="InterPro"/>
</dbReference>
<dbReference type="Gene3D" id="1.10.630.10">
    <property type="entry name" value="Cytochrome P450"/>
    <property type="match status" value="1"/>
</dbReference>
<protein>
    <submittedName>
        <fullName evidence="3">Biotin biosynthesis cytochrome P450</fullName>
        <ecNumber evidence="3">1.14.14.46</ecNumber>
    </submittedName>
</protein>
<dbReference type="Proteomes" id="UP000464524">
    <property type="component" value="Chromosome"/>
</dbReference>
<dbReference type="InterPro" id="IPR001128">
    <property type="entry name" value="Cyt_P450"/>
</dbReference>
<comment type="similarity">
    <text evidence="1">Belongs to the cytochrome P450 family.</text>
</comment>
<evidence type="ECO:0000313" key="3">
    <source>
        <dbReference type="EMBL" id="QHJ10535.1"/>
    </source>
</evidence>
<dbReference type="EC" id="1.14.14.46" evidence="3"/>
<accession>A0A857JET5</accession>
<dbReference type="PANTHER" id="PTHR46696">
    <property type="entry name" value="P450, PUTATIVE (EUROFUNG)-RELATED"/>
    <property type="match status" value="1"/>
</dbReference>
<reference evidence="3 4" key="1">
    <citation type="submission" date="2019-12" db="EMBL/GenBank/DDBJ databases">
        <title>Genome sequencing and assembly of endphytes of Porphyra tenera.</title>
        <authorList>
            <person name="Park J.M."/>
            <person name="Shin R."/>
            <person name="Jo S.H."/>
        </authorList>
    </citation>
    <scope>NUCLEOTIDE SEQUENCE [LARGE SCALE GENOMIC DNA]</scope>
    <source>
        <strain evidence="3 4">GPM4</strain>
    </source>
</reference>
<gene>
    <name evidence="3" type="ORF">FX988_00749</name>
</gene>
<dbReference type="Pfam" id="PF00067">
    <property type="entry name" value="p450"/>
    <property type="match status" value="1"/>
</dbReference>
<dbReference type="SUPFAM" id="SSF48264">
    <property type="entry name" value="Cytochrome P450"/>
    <property type="match status" value="1"/>
</dbReference>
<dbReference type="GO" id="GO:0016705">
    <property type="term" value="F:oxidoreductase activity, acting on paired donors, with incorporation or reduction of molecular oxygen"/>
    <property type="evidence" value="ECO:0007669"/>
    <property type="project" value="InterPro"/>
</dbReference>
<evidence type="ECO:0000256" key="2">
    <source>
        <dbReference type="SAM" id="MobiDB-lite"/>
    </source>
</evidence>
<dbReference type="GO" id="GO:0005506">
    <property type="term" value="F:iron ion binding"/>
    <property type="evidence" value="ECO:0007669"/>
    <property type="project" value="InterPro"/>
</dbReference>
<evidence type="ECO:0000313" key="4">
    <source>
        <dbReference type="Proteomes" id="UP000464524"/>
    </source>
</evidence>
<proteinExistence type="inferred from homology"/>
<dbReference type="PRINTS" id="PR00359">
    <property type="entry name" value="BP450"/>
</dbReference>
<dbReference type="GO" id="GO:0020037">
    <property type="term" value="F:heme binding"/>
    <property type="evidence" value="ECO:0007669"/>
    <property type="project" value="InterPro"/>
</dbReference>
<dbReference type="KEGG" id="pmes:FX988_00749"/>
<dbReference type="InterPro" id="IPR036396">
    <property type="entry name" value="Cyt_P450_sf"/>
</dbReference>
<dbReference type="InterPro" id="IPR002397">
    <property type="entry name" value="Cyt_P450_B"/>
</dbReference>
<dbReference type="EMBL" id="CP047656">
    <property type="protein sequence ID" value="QHJ10535.1"/>
    <property type="molecule type" value="Genomic_DNA"/>
</dbReference>